<dbReference type="PROSITE" id="PS00129">
    <property type="entry name" value="GLYCOSYL_HYDROL_F31_1"/>
    <property type="match status" value="2"/>
</dbReference>
<dbReference type="InterPro" id="IPR048395">
    <property type="entry name" value="Glyco_hydro_31_C"/>
</dbReference>
<organism evidence="12 13">
    <name type="scientific">Macrostomum lignano</name>
    <dbReference type="NCBI Taxonomy" id="282301"/>
    <lineage>
        <taxon>Eukaryota</taxon>
        <taxon>Metazoa</taxon>
        <taxon>Spiralia</taxon>
        <taxon>Lophotrochozoa</taxon>
        <taxon>Platyhelminthes</taxon>
        <taxon>Rhabditophora</taxon>
        <taxon>Macrostomorpha</taxon>
        <taxon>Macrostomida</taxon>
        <taxon>Macrostomidae</taxon>
        <taxon>Macrostomum</taxon>
    </lineage>
</organism>
<evidence type="ECO:0000259" key="11">
    <source>
        <dbReference type="PROSITE" id="PS51448"/>
    </source>
</evidence>
<dbReference type="Gene3D" id="3.20.20.80">
    <property type="entry name" value="Glycosidases"/>
    <property type="match status" value="2"/>
</dbReference>
<dbReference type="Pfam" id="PF01055">
    <property type="entry name" value="Glyco_hydro_31_2nd"/>
    <property type="match status" value="2"/>
</dbReference>
<dbReference type="InterPro" id="IPR013780">
    <property type="entry name" value="Glyco_hydro_b"/>
</dbReference>
<dbReference type="EMBL" id="NIVC01000025">
    <property type="protein sequence ID" value="PAA93544.1"/>
    <property type="molecule type" value="Genomic_DNA"/>
</dbReference>
<evidence type="ECO:0000256" key="2">
    <source>
        <dbReference type="ARBA" id="ARBA00007806"/>
    </source>
</evidence>
<evidence type="ECO:0000256" key="8">
    <source>
        <dbReference type="PROSITE-ProRule" id="PRU00779"/>
    </source>
</evidence>
<comment type="caution">
    <text evidence="12">The sequence shown here is derived from an EMBL/GenBank/DDBJ whole genome shotgun (WGS) entry which is preliminary data.</text>
</comment>
<evidence type="ECO:0000256" key="3">
    <source>
        <dbReference type="ARBA" id="ARBA00022801"/>
    </source>
</evidence>
<feature type="domain" description="P-type" evidence="11">
    <location>
        <begin position="62"/>
        <end position="118"/>
    </location>
</feature>
<evidence type="ECO:0000256" key="1">
    <source>
        <dbReference type="ARBA" id="ARBA00004370"/>
    </source>
</evidence>
<dbReference type="SUPFAM" id="SSF74650">
    <property type="entry name" value="Galactose mutarotase-like"/>
    <property type="match status" value="2"/>
</dbReference>
<dbReference type="OrthoDB" id="1334205at2759"/>
<evidence type="ECO:0000256" key="7">
    <source>
        <dbReference type="ARBA" id="ARBA00023295"/>
    </source>
</evidence>
<dbReference type="Gene3D" id="4.10.110.10">
    <property type="entry name" value="Spasmolytic Protein, domain 1"/>
    <property type="match status" value="1"/>
</dbReference>
<dbReference type="Pfam" id="PF00088">
    <property type="entry name" value="Trefoil"/>
    <property type="match status" value="1"/>
</dbReference>
<dbReference type="InterPro" id="IPR017853">
    <property type="entry name" value="GH"/>
</dbReference>
<dbReference type="InterPro" id="IPR030458">
    <property type="entry name" value="Glyco_hydro_31_AS"/>
</dbReference>
<dbReference type="SUPFAM" id="SSF57492">
    <property type="entry name" value="Trefoil"/>
    <property type="match status" value="1"/>
</dbReference>
<feature type="region of interest" description="Disordered" evidence="9">
    <location>
        <begin position="1"/>
        <end position="21"/>
    </location>
</feature>
<dbReference type="PANTHER" id="PTHR22762:SF133">
    <property type="entry name" value="P-TYPE DOMAIN-CONTAINING PROTEIN"/>
    <property type="match status" value="1"/>
</dbReference>
<dbReference type="Pfam" id="PF21365">
    <property type="entry name" value="Glyco_hydro_31_3rd"/>
    <property type="match status" value="2"/>
</dbReference>
<evidence type="ECO:0000256" key="10">
    <source>
        <dbReference type="SAM" id="Phobius"/>
    </source>
</evidence>
<dbReference type="SUPFAM" id="SSF51445">
    <property type="entry name" value="(Trans)glycosidases"/>
    <property type="match status" value="2"/>
</dbReference>
<dbReference type="GO" id="GO:0030246">
    <property type="term" value="F:carbohydrate binding"/>
    <property type="evidence" value="ECO:0007669"/>
    <property type="project" value="InterPro"/>
</dbReference>
<dbReference type="CDD" id="cd06602">
    <property type="entry name" value="GH31_MGAM_SI_GAA"/>
    <property type="match status" value="2"/>
</dbReference>
<keyword evidence="4 10" id="KW-0472">Membrane</keyword>
<feature type="transmembrane region" description="Helical" evidence="10">
    <location>
        <begin position="27"/>
        <end position="48"/>
    </location>
</feature>
<keyword evidence="10" id="KW-1133">Transmembrane helix</keyword>
<dbReference type="InterPro" id="IPR000322">
    <property type="entry name" value="Glyco_hydro_31_TIM"/>
</dbReference>
<dbReference type="InterPro" id="IPR044913">
    <property type="entry name" value="P_trefoil_dom_sf"/>
</dbReference>
<dbReference type="FunFam" id="3.20.20.80:FF:000016">
    <property type="entry name" value="Maltase-glucoamylase, intestinal"/>
    <property type="match status" value="2"/>
</dbReference>
<dbReference type="CDD" id="cd14752">
    <property type="entry name" value="GH31_N"/>
    <property type="match status" value="2"/>
</dbReference>
<sequence length="1974" mass="219874">MATATTDTTDATPVEASPPSSSRRLKLGLLLTAFFTLLIGLIVIAVLLTQLSTTPPPPPPPTPTPRPPNPPPSRRIDCLFDYRQLEGGASRANCEQRGCVFEEVADNSLGAPSCFYPDSSQRLGFDAVEVFDHRGGVGGLTAWLQPRGDGGGRHFGGNLPHLKLTATHLSDSTVRIQIVSANESRYEVPLPLDLPQTGSDRPRYEVSVTKEPFSFQVKRRSTGVVIFKLEPTAFIYADQLIQVATDLPSNKLLGIGETLKPKLLIQMNRFRTWALFSRDEPVFNEQRNHYGVHPFYMSIEPDNSAHGVLMWNSNAMEFVTTPGPKLVYRTTGGVFDQFLFLGPDPESVTTQYHQLVGRPSLPPYWSLGFHLSRYGYRSLAQINDTLARNRAIGLPIDVLHLDIDHLDQRRVFTVDPVNYAGLYDFLVDQRNRFGMRNIAILNPVVVINSSSYRPFELGRQMDAFVRWRSADEMPPGDFDFLNDTVLLGYVWPSGKVVFIDFFKNSAVEYWSQLLTEHHSTGVPFDGIWLDMNEPANFGTNEEKPWNWPEHDRPYWSLKCNNRSLLEMPLYRPSAAYYWDSDDGKKVAQLSDKTICMYAVHSLGGGSQQRQLLHYNVHSLYGYAMESATRHALKQLAPSRRKPIVSRSNYPGSGAGSGTWLGDNDSSESHMRYATIGMLEFGLFGLPFVGADICGFFGTASAQLCTRWMQVGAFYPFSRNHNFQSSPDQDPAVYQQACPLCVQQMVRAVRQRYRLNPHFYTLFHRAHRHGGTVVRPLFFNFPQETLLHDVDMEFMWGEAVLISPQMSVDSTEPLSHWLPPGVWFDITASESLTLTNHASHAEGWGYRRVWKVDGTSRRVTTEVVAADPLPLVHLRGGYSLFTAAPTTSTKDQVESGRLQLLVAMSADETSQGELFWDDGESDYSDRLDGPNVPLFHVTVNCAKRRCIVSPTQDGIPSQPKLLESVTILAPVGNPDDPPPRELLINGRPVEFRYAWIDGDGRSRQGVVMATNLTAALRLNQRLEIEWRSEPRYGLSGRIDCAPEAWAGEGIGVDECSRRGCRLDDTHRDHLSGWVPRCYLDASTRPNSYRVHTSATRSAASSRSVRTVYGANRVDNMRHYAPGADRLEIGVHQLRSGALRIKITNPDVPRYEVPISLNLTEASGSSPLPLTASVRNDANGRLVVSVSRTVGSQVLWDTAPTGGLVYEDQFLQLAAALPTSVVYGLGEHTHPNLRHRFDYATWPMFSRDQPVGGMYGNFYGVHPLLIARDAEGGSFGIFFLNSNAQEVQFVPESAMVYRTIGGILDVYFLPGPTIGQVVSQYTELVGRPSLPPVWSLGYHLCRYGYNSLATMAATVQRNIDSGVPIDVQYADIDHFEGNRIFTYDRRNFDGLPRLVEQMRSQWSIRFVYLLDPTVVSNATRGTYPAYDTGLELDVFVKWPLGASPDRDIYGNDNLLGYAWPQGRVVFPDYFSTRAQDYWVAAIANYTRDSGLTFDGLWLDMNEPANFGTNEERPWNWPEHARPYWSLKCNLSDKLETPPYKTKMWGPWISDKTICMNALHDDGKYRHYDVHSLYGKMQSIATDRAVKQITGKRGLVITRATFPGDGQFGGTWLGDNGKSWTHLRDSIIGMVEHGFFGIPFVGADICGYFGDSVDRDLCLRWSQAGSWYPFSRSHNGLNGAPQDPAAFDPGTTAAIRESLVDRYRLLPYLYTQMRAAQTEGPPPVRALFQDYPNDPVTLDIDTQFMWGPGLLLIPNLQPHTVTTTGYLPAGTNWFDYYTGDLISESGGTASRFSTPRDRIAIGLAGGHVIAAYSGMAEFYGAAKFFNTNWLRNRGIELIVSLSRNGRANGQLFIDDGESINPDRPGGSLLIRLSASAQGRSVELTAQWSGSYSTEQHQGGSYILPEIRSVVLNGVPTEAAGGDWTRLTATGDCRNSGENAPQFVADQRRGTVRLWGVSVALAVSQGGGGGKCTVRLSN</sequence>
<keyword evidence="10" id="KW-0812">Transmembrane</keyword>
<evidence type="ECO:0000313" key="13">
    <source>
        <dbReference type="Proteomes" id="UP000215902"/>
    </source>
</evidence>
<dbReference type="InterPro" id="IPR011013">
    <property type="entry name" value="Gal_mutarotase_sf_dom"/>
</dbReference>
<dbReference type="Gene3D" id="2.60.40.1180">
    <property type="entry name" value="Golgi alpha-mannosidase II"/>
    <property type="match status" value="4"/>
</dbReference>
<keyword evidence="3" id="KW-0378">Hydrolase</keyword>
<comment type="caution">
    <text evidence="8">Lacks conserved residue(s) required for the propagation of feature annotation.</text>
</comment>
<evidence type="ECO:0000256" key="9">
    <source>
        <dbReference type="SAM" id="MobiDB-lite"/>
    </source>
</evidence>
<gene>
    <name evidence="12" type="ORF">BOX15_Mlig028669g1</name>
</gene>
<keyword evidence="6" id="KW-0325">Glycoprotein</keyword>
<dbReference type="CDD" id="cd00111">
    <property type="entry name" value="Trefoil"/>
    <property type="match status" value="1"/>
</dbReference>
<evidence type="ECO:0000313" key="12">
    <source>
        <dbReference type="EMBL" id="PAA93544.1"/>
    </source>
</evidence>
<keyword evidence="7" id="KW-0326">Glycosidase</keyword>
<protein>
    <recommendedName>
        <fullName evidence="11">P-type domain-containing protein</fullName>
    </recommendedName>
</protein>
<feature type="region of interest" description="Disordered" evidence="9">
    <location>
        <begin position="54"/>
        <end position="73"/>
    </location>
</feature>
<comment type="similarity">
    <text evidence="2">Belongs to the glycosyl hydrolase 31 family.</text>
</comment>
<dbReference type="PROSITE" id="PS51448">
    <property type="entry name" value="P_TREFOIL_2"/>
    <property type="match status" value="1"/>
</dbReference>
<keyword evidence="13" id="KW-1185">Reference proteome</keyword>
<dbReference type="GO" id="GO:0016020">
    <property type="term" value="C:membrane"/>
    <property type="evidence" value="ECO:0007669"/>
    <property type="project" value="UniProtKB-SubCell"/>
</dbReference>
<dbReference type="SUPFAM" id="SSF51011">
    <property type="entry name" value="Glycosyl hydrolase domain"/>
    <property type="match status" value="2"/>
</dbReference>
<dbReference type="InterPro" id="IPR000519">
    <property type="entry name" value="P_trefoil_dom"/>
</dbReference>
<proteinExistence type="inferred from homology"/>
<dbReference type="Gene3D" id="2.60.40.1760">
    <property type="entry name" value="glycosyl hydrolase (family 31)"/>
    <property type="match status" value="2"/>
</dbReference>
<comment type="subcellular location">
    <subcellularLocation>
        <location evidence="1">Membrane</location>
    </subcellularLocation>
</comment>
<accession>A0A267H778</accession>
<dbReference type="PANTHER" id="PTHR22762">
    <property type="entry name" value="ALPHA-GLUCOSIDASE"/>
    <property type="match status" value="1"/>
</dbReference>
<keyword evidence="5" id="KW-1015">Disulfide bond</keyword>
<evidence type="ECO:0000256" key="5">
    <source>
        <dbReference type="ARBA" id="ARBA00023157"/>
    </source>
</evidence>
<dbReference type="SMART" id="SM00018">
    <property type="entry name" value="PD"/>
    <property type="match status" value="1"/>
</dbReference>
<dbReference type="STRING" id="282301.A0A267H778"/>
<name>A0A267H778_9PLAT</name>
<dbReference type="GO" id="GO:0004558">
    <property type="term" value="F:alpha-1,4-glucosidase activity"/>
    <property type="evidence" value="ECO:0007669"/>
    <property type="project" value="TreeGrafter"/>
</dbReference>
<evidence type="ECO:0000256" key="4">
    <source>
        <dbReference type="ARBA" id="ARBA00023136"/>
    </source>
</evidence>
<reference evidence="12 13" key="1">
    <citation type="submission" date="2017-06" db="EMBL/GenBank/DDBJ databases">
        <title>A platform for efficient transgenesis in Macrostomum lignano, a flatworm model organism for stem cell research.</title>
        <authorList>
            <person name="Berezikov E."/>
        </authorList>
    </citation>
    <scope>NUCLEOTIDE SEQUENCE [LARGE SCALE GENOMIC DNA]</scope>
    <source>
        <strain evidence="12">DV1</strain>
        <tissue evidence="12">Whole organism</tissue>
    </source>
</reference>
<evidence type="ECO:0000256" key="6">
    <source>
        <dbReference type="ARBA" id="ARBA00023180"/>
    </source>
</evidence>
<dbReference type="Proteomes" id="UP000215902">
    <property type="component" value="Unassembled WGS sequence"/>
</dbReference>
<dbReference type="GO" id="GO:0005975">
    <property type="term" value="P:carbohydrate metabolic process"/>
    <property type="evidence" value="ECO:0007669"/>
    <property type="project" value="InterPro"/>
</dbReference>